<dbReference type="SUPFAM" id="SSF52833">
    <property type="entry name" value="Thioredoxin-like"/>
    <property type="match status" value="1"/>
</dbReference>
<reference evidence="2" key="1">
    <citation type="submission" date="2018-05" db="EMBL/GenBank/DDBJ databases">
        <authorList>
            <person name="Lanie J.A."/>
            <person name="Ng W.-L."/>
            <person name="Kazmierczak K.M."/>
            <person name="Andrzejewski T.M."/>
            <person name="Davidsen T.M."/>
            <person name="Wayne K.J."/>
            <person name="Tettelin H."/>
            <person name="Glass J.I."/>
            <person name="Rusch D."/>
            <person name="Podicherti R."/>
            <person name="Tsui H.-C.T."/>
            <person name="Winkler M.E."/>
        </authorList>
    </citation>
    <scope>NUCLEOTIDE SEQUENCE</scope>
</reference>
<dbReference type="InterPro" id="IPR014440">
    <property type="entry name" value="HCCAis_GSTk"/>
</dbReference>
<dbReference type="GO" id="GO:0004364">
    <property type="term" value="F:glutathione transferase activity"/>
    <property type="evidence" value="ECO:0007669"/>
    <property type="project" value="TreeGrafter"/>
</dbReference>
<name>A0A381UM81_9ZZZZ</name>
<evidence type="ECO:0000259" key="1">
    <source>
        <dbReference type="Pfam" id="PF01323"/>
    </source>
</evidence>
<dbReference type="InterPro" id="IPR001853">
    <property type="entry name" value="DSBA-like_thioredoxin_dom"/>
</dbReference>
<dbReference type="PANTHER" id="PTHR42943">
    <property type="entry name" value="GLUTATHIONE S-TRANSFERASE KAPPA"/>
    <property type="match status" value="1"/>
</dbReference>
<dbReference type="InterPro" id="IPR036249">
    <property type="entry name" value="Thioredoxin-like_sf"/>
</dbReference>
<dbReference type="PIRSF" id="PIRSF006386">
    <property type="entry name" value="HCCAis_GSTk"/>
    <property type="match status" value="1"/>
</dbReference>
<dbReference type="EMBL" id="UINC01006721">
    <property type="protein sequence ID" value="SVA29239.1"/>
    <property type="molecule type" value="Genomic_DNA"/>
</dbReference>
<dbReference type="GO" id="GO:1901170">
    <property type="term" value="P:naphthalene catabolic process"/>
    <property type="evidence" value="ECO:0007669"/>
    <property type="project" value="InterPro"/>
</dbReference>
<dbReference type="InterPro" id="IPR044087">
    <property type="entry name" value="NahD-like"/>
</dbReference>
<gene>
    <name evidence="2" type="ORF">METZ01_LOCUS82093</name>
</gene>
<sequence>MTRQVDFYFDFASPNAYLSHKVVSGIEERTGAKFNYIPVLLGGIFKATNNKPPMEAFFGIMNKNEYQSIEMQRFQERHGIDKFKMNPHFPVISLQIIRGAVGAQKDGYLDKYIDEVLKHMWEEPKKMDDPDVIKEAFTESGFDADRLMEQIQDPEIKAQLISNTEEAVNRGTFGIPTFFVGEEIFFGKDTLWQVEELLK</sequence>
<evidence type="ECO:0000313" key="2">
    <source>
        <dbReference type="EMBL" id="SVA29239.1"/>
    </source>
</evidence>
<dbReference type="GO" id="GO:0018845">
    <property type="term" value="F:2-hydroxychromene-2-carboxylate isomerase activity"/>
    <property type="evidence" value="ECO:0007669"/>
    <property type="project" value="InterPro"/>
</dbReference>
<dbReference type="GO" id="GO:0006749">
    <property type="term" value="P:glutathione metabolic process"/>
    <property type="evidence" value="ECO:0007669"/>
    <property type="project" value="TreeGrafter"/>
</dbReference>
<protein>
    <recommendedName>
        <fullName evidence="1">DSBA-like thioredoxin domain-containing protein</fullName>
    </recommendedName>
</protein>
<proteinExistence type="predicted"/>
<dbReference type="InterPro" id="IPR051924">
    <property type="entry name" value="GST_Kappa/NadH"/>
</dbReference>
<dbReference type="PANTHER" id="PTHR42943:SF2">
    <property type="entry name" value="GLUTATHIONE S-TRANSFERASE KAPPA 1"/>
    <property type="match status" value="1"/>
</dbReference>
<dbReference type="AlphaFoldDB" id="A0A381UM81"/>
<dbReference type="Pfam" id="PF01323">
    <property type="entry name" value="DSBA"/>
    <property type="match status" value="1"/>
</dbReference>
<organism evidence="2">
    <name type="scientific">marine metagenome</name>
    <dbReference type="NCBI Taxonomy" id="408172"/>
    <lineage>
        <taxon>unclassified sequences</taxon>
        <taxon>metagenomes</taxon>
        <taxon>ecological metagenomes</taxon>
    </lineage>
</organism>
<dbReference type="CDD" id="cd03022">
    <property type="entry name" value="DsbA_HCCA_Iso"/>
    <property type="match status" value="1"/>
</dbReference>
<accession>A0A381UM81</accession>
<dbReference type="Gene3D" id="3.40.30.10">
    <property type="entry name" value="Glutaredoxin"/>
    <property type="match status" value="1"/>
</dbReference>
<feature type="domain" description="DSBA-like thioredoxin" evidence="1">
    <location>
        <begin position="4"/>
        <end position="198"/>
    </location>
</feature>
<dbReference type="GO" id="GO:0004602">
    <property type="term" value="F:glutathione peroxidase activity"/>
    <property type="evidence" value="ECO:0007669"/>
    <property type="project" value="TreeGrafter"/>
</dbReference>